<dbReference type="InterPro" id="IPR023395">
    <property type="entry name" value="MCP_dom_sf"/>
</dbReference>
<dbReference type="InterPro" id="IPR015943">
    <property type="entry name" value="WD40/YVTN_repeat-like_dom_sf"/>
</dbReference>
<evidence type="ECO:0000256" key="7">
    <source>
        <dbReference type="ARBA" id="ARBA00022989"/>
    </source>
</evidence>
<comment type="caution">
    <text evidence="13">The sequence shown here is derived from an EMBL/GenBank/DDBJ whole genome shotgun (WGS) entry which is preliminary data.</text>
</comment>
<keyword evidence="4 10" id="KW-0853">WD repeat</keyword>
<comment type="similarity">
    <text evidence="2">Belongs to the mitochondrial carrier (TC 2.A.29) family.</text>
</comment>
<dbReference type="Gene3D" id="1.50.40.10">
    <property type="entry name" value="Mitochondrial carrier domain"/>
    <property type="match status" value="1"/>
</dbReference>
<keyword evidence="8" id="KW-0496">Mitochondrion</keyword>
<evidence type="ECO:0000313" key="13">
    <source>
        <dbReference type="EMBL" id="CAE6435245.1"/>
    </source>
</evidence>
<evidence type="ECO:0000256" key="1">
    <source>
        <dbReference type="ARBA" id="ARBA00004225"/>
    </source>
</evidence>
<dbReference type="Pfam" id="PF24883">
    <property type="entry name" value="NPHP3_N"/>
    <property type="match status" value="1"/>
</dbReference>
<dbReference type="EMBL" id="CAJMWX010000850">
    <property type="protein sequence ID" value="CAE6435245.1"/>
    <property type="molecule type" value="Genomic_DNA"/>
</dbReference>
<evidence type="ECO:0000256" key="11">
    <source>
        <dbReference type="PROSITE-ProRule" id="PRU00282"/>
    </source>
</evidence>
<dbReference type="Pfam" id="PF00153">
    <property type="entry name" value="Mito_carr"/>
    <property type="match status" value="3"/>
</dbReference>
<dbReference type="InterPro" id="IPR018108">
    <property type="entry name" value="MCP_transmembrane"/>
</dbReference>
<dbReference type="Gene3D" id="3.40.50.300">
    <property type="entry name" value="P-loop containing nucleotide triphosphate hydrolases"/>
    <property type="match status" value="1"/>
</dbReference>
<dbReference type="InterPro" id="IPR036322">
    <property type="entry name" value="WD40_repeat_dom_sf"/>
</dbReference>
<dbReference type="SUPFAM" id="SSF103506">
    <property type="entry name" value="Mitochondrial carrier"/>
    <property type="match status" value="1"/>
</dbReference>
<feature type="repeat" description="WD" evidence="10">
    <location>
        <begin position="1377"/>
        <end position="1418"/>
    </location>
</feature>
<feature type="repeat" description="WD" evidence="10">
    <location>
        <begin position="814"/>
        <end position="855"/>
    </location>
</feature>
<dbReference type="InterPro" id="IPR001680">
    <property type="entry name" value="WD40_rpt"/>
</dbReference>
<dbReference type="PANTHER" id="PTHR45624:SF12">
    <property type="entry name" value="MITOCHONDRIAL ORNITHINE TRANSPORTER 1"/>
    <property type="match status" value="1"/>
</dbReference>
<keyword evidence="6" id="KW-0677">Repeat</keyword>
<dbReference type="PROSITE" id="PS50082">
    <property type="entry name" value="WD_REPEATS_2"/>
    <property type="match status" value="3"/>
</dbReference>
<dbReference type="PROSITE" id="PS50920">
    <property type="entry name" value="SOLCAR"/>
    <property type="match status" value="3"/>
</dbReference>
<dbReference type="GO" id="GO:0000064">
    <property type="term" value="F:L-ornithine transmembrane transporter activity"/>
    <property type="evidence" value="ECO:0007669"/>
    <property type="project" value="TreeGrafter"/>
</dbReference>
<dbReference type="InterPro" id="IPR056884">
    <property type="entry name" value="NPHP3-like_N"/>
</dbReference>
<feature type="repeat" description="Solcar" evidence="11">
    <location>
        <begin position="1647"/>
        <end position="1737"/>
    </location>
</feature>
<evidence type="ECO:0000256" key="9">
    <source>
        <dbReference type="ARBA" id="ARBA00023136"/>
    </source>
</evidence>
<gene>
    <name evidence="13" type="ORF">RDB_LOCUS41471</name>
</gene>
<reference evidence="13" key="1">
    <citation type="submission" date="2021-01" db="EMBL/GenBank/DDBJ databases">
        <authorList>
            <person name="Kaushik A."/>
        </authorList>
    </citation>
    <scope>NUCLEOTIDE SEQUENCE</scope>
    <source>
        <strain evidence="13">AG4-R118</strain>
    </source>
</reference>
<comment type="subcellular location">
    <subcellularLocation>
        <location evidence="1">Mitochondrion membrane</location>
        <topology evidence="1">Multi-pass membrane protein</topology>
    </subcellularLocation>
</comment>
<evidence type="ECO:0000256" key="3">
    <source>
        <dbReference type="ARBA" id="ARBA00022448"/>
    </source>
</evidence>
<keyword evidence="7" id="KW-1133">Transmembrane helix</keyword>
<dbReference type="SMART" id="SM00320">
    <property type="entry name" value="WD40"/>
    <property type="match status" value="7"/>
</dbReference>
<feature type="repeat" description="Solcar" evidence="11">
    <location>
        <begin position="1551"/>
        <end position="1635"/>
    </location>
</feature>
<dbReference type="Pfam" id="PF00400">
    <property type="entry name" value="WD40"/>
    <property type="match status" value="5"/>
</dbReference>
<dbReference type="SUPFAM" id="SSF50978">
    <property type="entry name" value="WD40 repeat-like"/>
    <property type="match status" value="2"/>
</dbReference>
<sequence length="1741" mass="192575">MSFRDKFRKFKADAKSRIFQVNEGKVSNDPTSQPPATIVSDTPHNWTYLRLFSKSLEQATRPFSPLKAAVVELRECFDIFEGVLHGRKEYEILYKELEAVFQVLQTHCTQNTPPAITATVECLCKSMQDEVSRLRQIQGKGKVREYLEADQDAEEVLACYQRIQGYLQRISLNADMSIWRTVDEIATDNRLKNLSPSLSARFNSAQAVGLKRGPCIRNTRVDLLTQILGWIDSSSPGSVYWMNGMAGTGKTTIAYSLCLELESKQQLAASFFCSRVLPQCRDVNLIIPSIAYQIARFSCPFRFALSAALEKDPDVHTQLPHIQFNALIAQPLFQVKHTLPDNLVVVIDALDECENQESTGRILEMLLTGSPNMPIKFVISSRPEPKIRDEMVKQNNQASSRMVLHELDRQIVKSDIETYLRAAMVEAELTEEQIAILVERSGILFIYAATVVRYIGHDGFRRNPRARLANILESSGASGNKHKEIDELYMMILQSALDDPTLDHTEREDMRQVLYTVICAQEPLSVETLSGLLQMNDTDRVQAALRPLWSVLHISGANKFVTTLHASFSDYILESSRSKQYYCDAVLHNQTMALLCFDCFGAIRTQFNICGLESSYIPDDQVEGLEARVQGAISAEMFYAARYWGTHLRPAARSPALIRQLEEFLSRRLLVWMEVMSLKKCAYFMPQIMWLVEKWSKECSAELSTLIHDAWRFTSTFALNAVSDSTPHIYTSMLPFWPELSPVAQCYTRCMERMVKAEGTAVGRRQNALLATWSFEDHIITSTLSPDGTQVAVGVVSKIYLVGSLTGREILPPLEGHSEDISSVVFSPDGTRIASSSYNHTIHIWSTKSGKTLIGPLKLKETTDGGYSNPVSVVFSPDNTRLVSASNTSVCIWDADSGTLILQLDQPASSNSRPQLAKFSPDGHHIVVLNEGCIQICDSRNVQLLRHLGSELYGLSNACISFDISPDGTRIAAGSNVNSIYVLEFLTGQVILGPLNVTAPKMHTITFANSVSFSPNGLYLVCGSSVGIFMWDTRNGSLVLGPLGGDSGPASFSPDSAYLISCSGKTLRLWDTRSTHKPLHQLQSDDPPMITQVGLPPDGTRVVSKSNDSCSEIMYPRDVESEETVLELLRQGRSYDQVLDVLSPEGSYLLETTDRGPVFVDARTDNITRSLSQNSRNALRMPSARLSPDGSYIVFGELEGQRFRSRLGSHPLQAPYHILSRTSPPRENIVRILEVETGQTSMVIHLPRSSHGFQSVPFATFSSDGAHIITWSTYDYQHIICVYDAHTGRLLHDRLRGIFLSFKISPDGTRLVSYRAYNLMVYDTRSGEQVLGPLELHAAWVSSAGFSPDGRHIVSGANNHTICVWDAQSGRPVLGPVKWHTGPVRSVGFSLDGTRLVSNSFDNTIRVTDARAAEPPFYRLYAVGQPSTISTAHHPNPIVYASKMNKTAKDLTAGTVGGIGQVLVGQPFDIVKVRMQTAAPGTYKGMIDCATGILKNEGPLSFYKGTLTPLLGIGLCVSIQFAALEGVKRAFADMNRKSGIGGPDGALLSGGQLLVAGAAAGLANSVVSGPVEHIRIRLQTQPHHAKLYNGPWDAAKKIYRSNGIAGIFKGQNPTLLREATGYAAYFWAYEKLVQREMRVQNCKREDIAPAKAILYGAAAGYALWAVIFPIDMIKSRIQTDGFSFATGQKYKSGTDAVRQIWKAEGMPAFTRGLIPILIRSPFANGATFLGFEMASRFLNKY</sequence>
<dbReference type="InterPro" id="IPR027417">
    <property type="entry name" value="P-loop_NTPase"/>
</dbReference>
<evidence type="ECO:0000256" key="10">
    <source>
        <dbReference type="PROSITE-ProRule" id="PRU00221"/>
    </source>
</evidence>
<keyword evidence="5 11" id="KW-0812">Transmembrane</keyword>
<feature type="domain" description="Nephrocystin 3-like N-terminal" evidence="12">
    <location>
        <begin position="227"/>
        <end position="382"/>
    </location>
</feature>
<dbReference type="Proteomes" id="UP000663888">
    <property type="component" value="Unassembled WGS sequence"/>
</dbReference>
<keyword evidence="3" id="KW-0813">Transport</keyword>
<evidence type="ECO:0000313" key="14">
    <source>
        <dbReference type="Proteomes" id="UP000663888"/>
    </source>
</evidence>
<dbReference type="GO" id="GO:0031966">
    <property type="term" value="C:mitochondrial membrane"/>
    <property type="evidence" value="ECO:0007669"/>
    <property type="project" value="UniProtKB-SubCell"/>
</dbReference>
<dbReference type="PROSITE" id="PS50294">
    <property type="entry name" value="WD_REPEATS_REGION"/>
    <property type="match status" value="2"/>
</dbReference>
<protein>
    <recommendedName>
        <fullName evidence="12">Nephrocystin 3-like N-terminal domain-containing protein</fullName>
    </recommendedName>
</protein>
<dbReference type="InterPro" id="IPR019775">
    <property type="entry name" value="WD40_repeat_CS"/>
</dbReference>
<evidence type="ECO:0000259" key="12">
    <source>
        <dbReference type="Pfam" id="PF24883"/>
    </source>
</evidence>
<feature type="repeat" description="Solcar" evidence="11">
    <location>
        <begin position="1445"/>
        <end position="1530"/>
    </location>
</feature>
<evidence type="ECO:0000256" key="2">
    <source>
        <dbReference type="ARBA" id="ARBA00006375"/>
    </source>
</evidence>
<dbReference type="PANTHER" id="PTHR45624">
    <property type="entry name" value="MITOCHONDRIAL BASIC AMINO ACIDS TRANSPORTER-RELATED"/>
    <property type="match status" value="1"/>
</dbReference>
<dbReference type="InterPro" id="IPR011047">
    <property type="entry name" value="Quinoprotein_ADH-like_sf"/>
</dbReference>
<feature type="repeat" description="WD" evidence="10">
    <location>
        <begin position="1334"/>
        <end position="1375"/>
    </location>
</feature>
<dbReference type="Gene3D" id="2.130.10.10">
    <property type="entry name" value="YVTN repeat-like/Quinoprotein amine dehydrogenase"/>
    <property type="match status" value="3"/>
</dbReference>
<accession>A0A8H2XUK0</accession>
<evidence type="ECO:0000256" key="5">
    <source>
        <dbReference type="ARBA" id="ARBA00022692"/>
    </source>
</evidence>
<evidence type="ECO:0000256" key="8">
    <source>
        <dbReference type="ARBA" id="ARBA00023128"/>
    </source>
</evidence>
<keyword evidence="9 11" id="KW-0472">Membrane</keyword>
<dbReference type="SUPFAM" id="SSF52540">
    <property type="entry name" value="P-loop containing nucleoside triphosphate hydrolases"/>
    <property type="match status" value="1"/>
</dbReference>
<evidence type="ECO:0000256" key="6">
    <source>
        <dbReference type="ARBA" id="ARBA00022737"/>
    </source>
</evidence>
<dbReference type="GO" id="GO:1990575">
    <property type="term" value="P:mitochondrial L-ornithine transmembrane transport"/>
    <property type="evidence" value="ECO:0007669"/>
    <property type="project" value="TreeGrafter"/>
</dbReference>
<dbReference type="InterPro" id="IPR050567">
    <property type="entry name" value="Mitochondrial_Carrier"/>
</dbReference>
<organism evidence="13 14">
    <name type="scientific">Rhizoctonia solani</name>
    <dbReference type="NCBI Taxonomy" id="456999"/>
    <lineage>
        <taxon>Eukaryota</taxon>
        <taxon>Fungi</taxon>
        <taxon>Dikarya</taxon>
        <taxon>Basidiomycota</taxon>
        <taxon>Agaricomycotina</taxon>
        <taxon>Agaricomycetes</taxon>
        <taxon>Cantharellales</taxon>
        <taxon>Ceratobasidiaceae</taxon>
        <taxon>Rhizoctonia</taxon>
    </lineage>
</organism>
<evidence type="ECO:0000256" key="4">
    <source>
        <dbReference type="ARBA" id="ARBA00022574"/>
    </source>
</evidence>
<dbReference type="SUPFAM" id="SSF50998">
    <property type="entry name" value="Quinoprotein alcohol dehydrogenase-like"/>
    <property type="match status" value="1"/>
</dbReference>
<proteinExistence type="inferred from homology"/>
<name>A0A8H2XUK0_9AGAM</name>
<dbReference type="PROSITE" id="PS00678">
    <property type="entry name" value="WD_REPEATS_1"/>
    <property type="match status" value="1"/>
</dbReference>